<reference evidence="2" key="1">
    <citation type="submission" date="2016-09" db="EMBL/GenBank/DDBJ databases">
        <authorList>
            <person name="Varghese N."/>
            <person name="Submissions S."/>
        </authorList>
    </citation>
    <scope>NUCLEOTIDE SEQUENCE [LARGE SCALE GENOMIC DNA]</scope>
    <source>
        <strain evidence="2">S5</strain>
    </source>
</reference>
<organism evidence="1 2">
    <name type="scientific">Pelagirhabdus alkalitolerans</name>
    <dbReference type="NCBI Taxonomy" id="1612202"/>
    <lineage>
        <taxon>Bacteria</taxon>
        <taxon>Bacillati</taxon>
        <taxon>Bacillota</taxon>
        <taxon>Bacilli</taxon>
        <taxon>Bacillales</taxon>
        <taxon>Bacillaceae</taxon>
        <taxon>Pelagirhabdus</taxon>
    </lineage>
</organism>
<evidence type="ECO:0000313" key="1">
    <source>
        <dbReference type="EMBL" id="SDC66698.1"/>
    </source>
</evidence>
<dbReference type="EMBL" id="FMYI01000017">
    <property type="protein sequence ID" value="SDC66698.1"/>
    <property type="molecule type" value="Genomic_DNA"/>
</dbReference>
<name>A0A1G6NFW4_9BACI</name>
<gene>
    <name evidence="1" type="ORF">SAMN05421734_11711</name>
</gene>
<dbReference type="Proteomes" id="UP000242949">
    <property type="component" value="Unassembled WGS sequence"/>
</dbReference>
<dbReference type="AlphaFoldDB" id="A0A1G6NFW4"/>
<accession>A0A1G6NFW4</accession>
<dbReference type="STRING" id="1612202.SAMN05421734_11711"/>
<keyword evidence="2" id="KW-1185">Reference proteome</keyword>
<sequence length="71" mass="8587">MFNRKKKKRELEQQLLTDIFKLQKDWMHIKTIIEKSVEPSDEGLYELKVAQAKYFYLLGEARRLGIHAHQR</sequence>
<evidence type="ECO:0000313" key="2">
    <source>
        <dbReference type="Proteomes" id="UP000242949"/>
    </source>
</evidence>
<protein>
    <submittedName>
        <fullName evidence="1">Uncharacterized protein</fullName>
    </submittedName>
</protein>
<dbReference type="OrthoDB" id="2166610at2"/>
<proteinExistence type="predicted"/>
<dbReference type="Pfam" id="PF10704">
    <property type="entry name" value="DUF2508"/>
    <property type="match status" value="1"/>
</dbReference>
<dbReference type="InterPro" id="IPR019644">
    <property type="entry name" value="DUF2508"/>
</dbReference>